<proteinExistence type="predicted"/>
<dbReference type="AlphaFoldDB" id="A0A480ABV8"/>
<gene>
    <name evidence="1" type="ORF">NIES80_09370</name>
</gene>
<protein>
    <submittedName>
        <fullName evidence="1">Uncharacterized protein</fullName>
    </submittedName>
</protein>
<sequence>MSSEIVIVRTGIPPEQLDKYADDLTRLHETPEGLRTLAVLGKTFLSPNNFHI</sequence>
<dbReference type="EMBL" id="BJCF01000006">
    <property type="protein sequence ID" value="GCL41243.1"/>
    <property type="molecule type" value="Genomic_DNA"/>
</dbReference>
<comment type="caution">
    <text evidence="1">The sequence shown here is derived from an EMBL/GenBank/DDBJ whole genome shotgun (WGS) entry which is preliminary data.</text>
</comment>
<organism evidence="1 2">
    <name type="scientific">Dolichospermum planctonicum</name>
    <dbReference type="NCBI Taxonomy" id="136072"/>
    <lineage>
        <taxon>Bacteria</taxon>
        <taxon>Bacillati</taxon>
        <taxon>Cyanobacteriota</taxon>
        <taxon>Cyanophyceae</taxon>
        <taxon>Nostocales</taxon>
        <taxon>Aphanizomenonaceae</taxon>
        <taxon>Dolichospermum</taxon>
    </lineage>
</organism>
<reference evidence="2" key="1">
    <citation type="submission" date="2019-02" db="EMBL/GenBank/DDBJ databases">
        <title>Draft genome sequence of Dolichospermum planctonicum NIES-80.</title>
        <authorList>
            <person name="Yamaguchi H."/>
            <person name="Suzuki S."/>
            <person name="Kawachi M."/>
        </authorList>
    </citation>
    <scope>NUCLEOTIDE SEQUENCE [LARGE SCALE GENOMIC DNA]</scope>
    <source>
        <strain evidence="2">NIES-80</strain>
    </source>
</reference>
<dbReference type="Proteomes" id="UP000299367">
    <property type="component" value="Unassembled WGS sequence"/>
</dbReference>
<name>A0A480ABV8_9CYAN</name>
<evidence type="ECO:0000313" key="2">
    <source>
        <dbReference type="Proteomes" id="UP000299367"/>
    </source>
</evidence>
<evidence type="ECO:0000313" key="1">
    <source>
        <dbReference type="EMBL" id="GCL41243.1"/>
    </source>
</evidence>
<accession>A0A480ABV8</accession>
<dbReference type="RefSeq" id="WP_162501173.1">
    <property type="nucleotide sequence ID" value="NZ_BJCF01000006.1"/>
</dbReference>